<dbReference type="OrthoDB" id="2934406at2759"/>
<dbReference type="Proteomes" id="UP000308652">
    <property type="component" value="Unassembled WGS sequence"/>
</dbReference>
<evidence type="ECO:0008006" key="4">
    <source>
        <dbReference type="Google" id="ProtNLM"/>
    </source>
</evidence>
<sequence length="187" mass="19531">MMKYFTNFTTFLIALSSPLLAKASFPGSTFAISYNTTSASVPSVGQLALLPTAPGIYQTALTSSPSNFAGFFTISGSGGVLHQACPVPELLAVLVPPTQDIEGVKYLLEWRTSDAIAQDPEGSMLEGFQLGPEPTFDTVINVDIGTGSWKAVDLKGVGQYIVAWSEDTTNAGIAISLVKSSAAGITC</sequence>
<name>A0A5C3MKC9_9AGAR</name>
<evidence type="ECO:0000256" key="1">
    <source>
        <dbReference type="SAM" id="SignalP"/>
    </source>
</evidence>
<protein>
    <recommendedName>
        <fullName evidence="4">Ubiquitin 3 binding protein But2 C-terminal domain-containing protein</fullName>
    </recommendedName>
</protein>
<reference evidence="2 3" key="1">
    <citation type="journal article" date="2019" name="Nat. Ecol. Evol.">
        <title>Megaphylogeny resolves global patterns of mushroom evolution.</title>
        <authorList>
            <person name="Varga T."/>
            <person name="Krizsan K."/>
            <person name="Foldi C."/>
            <person name="Dima B."/>
            <person name="Sanchez-Garcia M."/>
            <person name="Sanchez-Ramirez S."/>
            <person name="Szollosi G.J."/>
            <person name="Szarkandi J.G."/>
            <person name="Papp V."/>
            <person name="Albert L."/>
            <person name="Andreopoulos W."/>
            <person name="Angelini C."/>
            <person name="Antonin V."/>
            <person name="Barry K.W."/>
            <person name="Bougher N.L."/>
            <person name="Buchanan P."/>
            <person name="Buyck B."/>
            <person name="Bense V."/>
            <person name="Catcheside P."/>
            <person name="Chovatia M."/>
            <person name="Cooper J."/>
            <person name="Damon W."/>
            <person name="Desjardin D."/>
            <person name="Finy P."/>
            <person name="Geml J."/>
            <person name="Haridas S."/>
            <person name="Hughes K."/>
            <person name="Justo A."/>
            <person name="Karasinski D."/>
            <person name="Kautmanova I."/>
            <person name="Kiss B."/>
            <person name="Kocsube S."/>
            <person name="Kotiranta H."/>
            <person name="LaButti K.M."/>
            <person name="Lechner B.E."/>
            <person name="Liimatainen K."/>
            <person name="Lipzen A."/>
            <person name="Lukacs Z."/>
            <person name="Mihaltcheva S."/>
            <person name="Morgado L.N."/>
            <person name="Niskanen T."/>
            <person name="Noordeloos M.E."/>
            <person name="Ohm R.A."/>
            <person name="Ortiz-Santana B."/>
            <person name="Ovrebo C."/>
            <person name="Racz N."/>
            <person name="Riley R."/>
            <person name="Savchenko A."/>
            <person name="Shiryaev A."/>
            <person name="Soop K."/>
            <person name="Spirin V."/>
            <person name="Szebenyi C."/>
            <person name="Tomsovsky M."/>
            <person name="Tulloss R.E."/>
            <person name="Uehling J."/>
            <person name="Grigoriev I.V."/>
            <person name="Vagvolgyi C."/>
            <person name="Papp T."/>
            <person name="Martin F.M."/>
            <person name="Miettinen O."/>
            <person name="Hibbett D.S."/>
            <person name="Nagy L.G."/>
        </authorList>
    </citation>
    <scope>NUCLEOTIDE SEQUENCE [LARGE SCALE GENOMIC DNA]</scope>
    <source>
        <strain evidence="2 3">CBS 166.37</strain>
    </source>
</reference>
<dbReference type="EMBL" id="ML213594">
    <property type="protein sequence ID" value="TFK41601.1"/>
    <property type="molecule type" value="Genomic_DNA"/>
</dbReference>
<keyword evidence="3" id="KW-1185">Reference proteome</keyword>
<gene>
    <name evidence="2" type="ORF">BDQ12DRAFT_678221</name>
</gene>
<dbReference type="AlphaFoldDB" id="A0A5C3MKC9"/>
<organism evidence="2 3">
    <name type="scientific">Crucibulum laeve</name>
    <dbReference type="NCBI Taxonomy" id="68775"/>
    <lineage>
        <taxon>Eukaryota</taxon>
        <taxon>Fungi</taxon>
        <taxon>Dikarya</taxon>
        <taxon>Basidiomycota</taxon>
        <taxon>Agaricomycotina</taxon>
        <taxon>Agaricomycetes</taxon>
        <taxon>Agaricomycetidae</taxon>
        <taxon>Agaricales</taxon>
        <taxon>Agaricineae</taxon>
        <taxon>Nidulariaceae</taxon>
        <taxon>Crucibulum</taxon>
    </lineage>
</organism>
<proteinExistence type="predicted"/>
<feature type="signal peptide" evidence="1">
    <location>
        <begin position="1"/>
        <end position="23"/>
    </location>
</feature>
<feature type="chain" id="PRO_5022792401" description="Ubiquitin 3 binding protein But2 C-terminal domain-containing protein" evidence="1">
    <location>
        <begin position="24"/>
        <end position="187"/>
    </location>
</feature>
<evidence type="ECO:0000313" key="2">
    <source>
        <dbReference type="EMBL" id="TFK41601.1"/>
    </source>
</evidence>
<evidence type="ECO:0000313" key="3">
    <source>
        <dbReference type="Proteomes" id="UP000308652"/>
    </source>
</evidence>
<accession>A0A5C3MKC9</accession>
<keyword evidence="1" id="KW-0732">Signal</keyword>